<feature type="region of interest" description="Disordered" evidence="1">
    <location>
        <begin position="118"/>
        <end position="154"/>
    </location>
</feature>
<evidence type="ECO:0000256" key="1">
    <source>
        <dbReference type="SAM" id="MobiDB-lite"/>
    </source>
</evidence>
<gene>
    <name evidence="2" type="ORF">Agub_g8892</name>
</gene>
<keyword evidence="3" id="KW-1185">Reference proteome</keyword>
<comment type="caution">
    <text evidence="2">The sequence shown here is derived from an EMBL/GenBank/DDBJ whole genome shotgun (WGS) entry which is preliminary data.</text>
</comment>
<evidence type="ECO:0000313" key="3">
    <source>
        <dbReference type="Proteomes" id="UP001054857"/>
    </source>
</evidence>
<name>A0AAD3HNN0_9CHLO</name>
<dbReference type="AlphaFoldDB" id="A0AAD3HNN0"/>
<accession>A0AAD3HNN0</accession>
<dbReference type="Proteomes" id="UP001054857">
    <property type="component" value="Unassembled WGS sequence"/>
</dbReference>
<sequence>MAAGTDAGAERRVVATGAAAAVRLYGALYGKAGEDAGADHAVAGDIGASTGGEEAAHAARPLLQGLLLRLLDAACELIRVRNFSTAAEILRGMLQALLPPSLRPLVLVTSGGNGGGGSCTSGQAAAAAPATAAEKEEEERLGTQFGWNSSSSSGSDGSNFLLLRSLGQVTAALVAGLLVSGGLASTPSTPPALLPRDVRQPLAVHLDEGAEAATEGPMWGEKQQGYYYHDDQQAWGAASGSGMAGTYNDSSSGRSSLQYQGQGQGGSRMHGALRERPVDALATDEHAALCTALRVWGGLMGQRQVCTCRREGGGATATAGVLGHHAEACDACAVRPGGPLLAVMEAAESLLHAEAGLFSGACTDTFCTSSGTPQLSYTSVGMQLDTGPFGAAHAAVMLHGGFECGTGLEQRSIRLLSALRFALTAAIKTNPTTTSTSPTTQESVPRPDRCSLSLDKLERMRCLLQQLDGTGIPDLTRLGCISGDWKEDTPQDVVGDEGLEPAGADVAVREEATTAEELAEAEAILEECLACIRTASSGASLSIPAWE</sequence>
<feature type="region of interest" description="Disordered" evidence="1">
    <location>
        <begin position="239"/>
        <end position="270"/>
    </location>
</feature>
<protein>
    <submittedName>
        <fullName evidence="2">Uncharacterized protein</fullName>
    </submittedName>
</protein>
<evidence type="ECO:0000313" key="2">
    <source>
        <dbReference type="EMBL" id="GFR47211.1"/>
    </source>
</evidence>
<feature type="compositionally biased region" description="Low complexity" evidence="1">
    <location>
        <begin position="120"/>
        <end position="132"/>
    </location>
</feature>
<organism evidence="2 3">
    <name type="scientific">Astrephomene gubernaculifera</name>
    <dbReference type="NCBI Taxonomy" id="47775"/>
    <lineage>
        <taxon>Eukaryota</taxon>
        <taxon>Viridiplantae</taxon>
        <taxon>Chlorophyta</taxon>
        <taxon>core chlorophytes</taxon>
        <taxon>Chlorophyceae</taxon>
        <taxon>CS clade</taxon>
        <taxon>Chlamydomonadales</taxon>
        <taxon>Astrephomenaceae</taxon>
        <taxon>Astrephomene</taxon>
    </lineage>
</organism>
<reference evidence="2 3" key="1">
    <citation type="journal article" date="2021" name="Sci. Rep.">
        <title>Genome sequencing of the multicellular alga Astrephomene provides insights into convergent evolution of germ-soma differentiation.</title>
        <authorList>
            <person name="Yamashita S."/>
            <person name="Yamamoto K."/>
            <person name="Matsuzaki R."/>
            <person name="Suzuki S."/>
            <person name="Yamaguchi H."/>
            <person name="Hirooka S."/>
            <person name="Minakuchi Y."/>
            <person name="Miyagishima S."/>
            <person name="Kawachi M."/>
            <person name="Toyoda A."/>
            <person name="Nozaki H."/>
        </authorList>
    </citation>
    <scope>NUCLEOTIDE SEQUENCE [LARGE SCALE GENOMIC DNA]</scope>
    <source>
        <strain evidence="2 3">NIES-4017</strain>
    </source>
</reference>
<proteinExistence type="predicted"/>
<feature type="compositionally biased region" description="Low complexity" evidence="1">
    <location>
        <begin position="239"/>
        <end position="261"/>
    </location>
</feature>
<dbReference type="EMBL" id="BMAR01000017">
    <property type="protein sequence ID" value="GFR47211.1"/>
    <property type="molecule type" value="Genomic_DNA"/>
</dbReference>